<dbReference type="SUPFAM" id="SSF50182">
    <property type="entry name" value="Sm-like ribonucleoproteins"/>
    <property type="match status" value="1"/>
</dbReference>
<dbReference type="AlphaFoldDB" id="A0A6A3C021"/>
<keyword evidence="2" id="KW-1185">Reference proteome</keyword>
<keyword evidence="1" id="KW-0687">Ribonucleoprotein</keyword>
<proteinExistence type="predicted"/>
<dbReference type="InterPro" id="IPR010920">
    <property type="entry name" value="LSM_dom_sf"/>
</dbReference>
<accession>A0A6A3C021</accession>
<name>A0A6A3C021_HIBSY</name>
<organism evidence="1 2">
    <name type="scientific">Hibiscus syriacus</name>
    <name type="common">Rose of Sharon</name>
    <dbReference type="NCBI Taxonomy" id="106335"/>
    <lineage>
        <taxon>Eukaryota</taxon>
        <taxon>Viridiplantae</taxon>
        <taxon>Streptophyta</taxon>
        <taxon>Embryophyta</taxon>
        <taxon>Tracheophyta</taxon>
        <taxon>Spermatophyta</taxon>
        <taxon>Magnoliopsida</taxon>
        <taxon>eudicotyledons</taxon>
        <taxon>Gunneridae</taxon>
        <taxon>Pentapetalae</taxon>
        <taxon>rosids</taxon>
        <taxon>malvids</taxon>
        <taxon>Malvales</taxon>
        <taxon>Malvaceae</taxon>
        <taxon>Malvoideae</taxon>
        <taxon>Hibiscus</taxon>
    </lineage>
</organism>
<reference evidence="1" key="1">
    <citation type="submission" date="2019-09" db="EMBL/GenBank/DDBJ databases">
        <title>Draft genome information of white flower Hibiscus syriacus.</title>
        <authorList>
            <person name="Kim Y.-M."/>
        </authorList>
    </citation>
    <scope>NUCLEOTIDE SEQUENCE [LARGE SCALE GENOMIC DNA]</scope>
    <source>
        <strain evidence="1">YM2019G1</strain>
    </source>
</reference>
<dbReference type="GO" id="GO:0006396">
    <property type="term" value="P:RNA processing"/>
    <property type="evidence" value="ECO:0007669"/>
    <property type="project" value="InterPro"/>
</dbReference>
<sequence length="206" mass="22952">MAASKILAQSQLSSLTFPPRISTISTTLENPARIPEYLAAATFQLPNIGPCTNPRISITNEKARSKLRHHAAAVGKSLSPDATKNTLSHQVVLEYYDETKLRNMHFKRPLLPTTLYQQCGKVQHHQGFLKMKAGGRETMSRRWGIPLENITFTAKDGKVSQLEHVFIRGSRVGFMVIPDMLKNAPMFKRLDVKIKGKSSSLGVGRI</sequence>
<evidence type="ECO:0000313" key="2">
    <source>
        <dbReference type="Proteomes" id="UP000436088"/>
    </source>
</evidence>
<dbReference type="GO" id="GO:1990904">
    <property type="term" value="C:ribonucleoprotein complex"/>
    <property type="evidence" value="ECO:0007669"/>
    <property type="project" value="UniProtKB-KW"/>
</dbReference>
<protein>
    <submittedName>
        <fullName evidence="1">Small nuclear ribonucleoprotein Sm D3</fullName>
    </submittedName>
</protein>
<dbReference type="EMBL" id="VEPZ02000562">
    <property type="protein sequence ID" value="KAE8722410.1"/>
    <property type="molecule type" value="Genomic_DNA"/>
</dbReference>
<dbReference type="InterPro" id="IPR027141">
    <property type="entry name" value="LSm4/Sm_D1/D3"/>
</dbReference>
<gene>
    <name evidence="1" type="ORF">F3Y22_tig00014064pilonHSYRG00119</name>
</gene>
<dbReference type="Proteomes" id="UP000436088">
    <property type="component" value="Unassembled WGS sequence"/>
</dbReference>
<dbReference type="Gene3D" id="2.30.30.100">
    <property type="match status" value="1"/>
</dbReference>
<evidence type="ECO:0000313" key="1">
    <source>
        <dbReference type="EMBL" id="KAE8722410.1"/>
    </source>
</evidence>
<dbReference type="PANTHER" id="PTHR23338">
    <property type="entry name" value="SMALL NUCLEAR RIBONUCLEOPROTEIN SM"/>
    <property type="match status" value="1"/>
</dbReference>
<comment type="caution">
    <text evidence="1">The sequence shown here is derived from an EMBL/GenBank/DDBJ whole genome shotgun (WGS) entry which is preliminary data.</text>
</comment>